<keyword evidence="6" id="KW-0206">Cytoskeleton</keyword>
<dbReference type="GO" id="GO:0005930">
    <property type="term" value="C:axoneme"/>
    <property type="evidence" value="ECO:0007669"/>
    <property type="project" value="UniProtKB-SubCell"/>
</dbReference>
<keyword evidence="2" id="KW-0963">Cytoplasm</keyword>
<evidence type="ECO:0000256" key="7">
    <source>
        <dbReference type="ARBA" id="ARBA00023273"/>
    </source>
</evidence>
<evidence type="ECO:0000256" key="4">
    <source>
        <dbReference type="ARBA" id="ARBA00022737"/>
    </source>
</evidence>
<feature type="region of interest" description="Disordered" evidence="10">
    <location>
        <begin position="1545"/>
        <end position="1570"/>
    </location>
</feature>
<evidence type="ECO:0008006" key="13">
    <source>
        <dbReference type="Google" id="ProtNLM"/>
    </source>
</evidence>
<sequence>MSDVEKAPAEGGDDKDAAATEKSEAAAEEKPSAAKDTAEEDDQAPTPAPPPPTPTNEPETPEIKDKEPEEMTSKIEVSFIDVMEDSQVTLNVDKKKKSDKEDEEGEDEEGGDDVEIEEAGVEADVEDESSSDESSEEKEEEEGKAAEAGDKKPVDLKQQKKDELSSSEEEPEVESSEEEIEEVDQWELDQLLSGPVLAPDSTLPLNIMEFYYSFGFNCRKKYNLEVLDDTTLIFASGNYLNFFNLETRELTFRRTALGGGVGHIKKNPNPEYKHFSVAECGKRPIIILYKWPDFSVDCILRGGAKRLYSCLDYSPDGELLVSQSGEPDFMLTVWNWKKHTILLRNKSYINDVYKVMFSPYLAGHITTAGVAHIKFWKMAQTFTGLKLQGELGRFGKTEYSDILGVMSMPDEKVISGSDWGNILIWDGGLIALEVLRTGRRPCHDGPIVQFYFEEEELWTVSLDGHVKIWWYEKIDTADPSDEDPTILLDPSYDFYTPGMSLVSIVRRRENESLFIAQDGNGGIWQIDLNTVDTPTESIQYYKCHAGKIVDIAPCSFGPYLASLGKEGQIFIYNYLTKKFLYNYQFPSNAHAMVWPSTTIIPSGDIIIGGFADGQVRVVCLYIPNLSKGGNENDISITLTQVIKTHTKPVTAVTINATGNIVVSGSDDATIFIYKVNNKELNNFLIPIGFLPAPDSITYMTWNPKEVTTILVGCIQGQMMEVLLPIDIEEDTFVSYELKKPQPKYLNFLSYKSQIKRDIHLGKVARHKERKRQRKLLEMVKLQAENPGMEIDEDLFLADSSDEEDLEPLYIPPKQRIFWLQYTDDDTIWVSMSGYDAGYIYEYSMGQEEPAVPLRCTLIDGAADTEIFSFAYDSQRNYLMFGMENGSIRVNKINKDNWRNLSDYWILTMHDNQYSYVPKMCFSYDETIFFSCGYDGNIFASYFNHESYEAPPFVEPTVRQEIPIKVPDVDTDIKNSLEEIKYKAEQDRINKSTNAHKARVREQIKELKDRYLKILNRNSKLLPTQIIPREDLEPDKRILDYVTQMFDNNIVVVRKKADYELQKSEVLMKKLLRYFTDPADRLPIIVRGINKPELMMISLRQRLLSPMFHEMMKLCVEKLEEERIKGRPVERAREPPKPPPLKIAKSVPLEYFLLSLTPSQRQRKMGPKLTRMLQKYRIRRDKWERRQEEWEEFLSKKPDPMKNHPEDEKFLAEALLNIGDYKLKEADDYKAPPEERDTTVKKYKQVLDTRQKQFDLRHALIEKAYQMRTFKYEVIARLKKYENTLKKIHEELPEELHQFGPEVPDVDPEEFPEEKLRPVFDLPEEIDELLEEQARLPHVPEPTPEDKIRQILPERETYPVEEGGVFFSNFEPADLADTIDADLKDILRRYSDERTDNPLEAELRARTLTKKLFIQRTTIIKMNEEIDGFNSILEEAKDIVPTQLQGLFIDLYILTLNQELNILKKMEDGEQTLMTKCSKSLRLVHNFEDYIDIEKNKKIEIENAFENNFLEESKIQEKFKHVAENDKFYDFLRRVFRKKYRPAKVTTDSDSESESSSSSSEESVEDDDASSIDSKDLGIIKQDVNVCPKGCEVAIFNLTVELRGQRHEIEQNNRELTRQLEITNKNIDLASKKLHMLTNYLQNNLHDLEVYQKERQDLLNQIKCTVVLNLDQIQNYNPETDEISNFLVFSKSKLSQLYKRVGVLEYENLQQKTKYETYLKHLTRMKRDITYMDKKIKHLLRKIQLSMYEKFGKSVELKELEEALAKKTFNKTYINELEEVILKKLVYEIRVKNTNVKEVYGAQIQHINQKIRNAQDALIRCVKENTNRLELLQVINKEKKELVKVISTQPKRREQLEKVFQTTSEYEKDVKKLETILENQNRTLFELKAEIKMLKSKGMPPKENYDEMRKKEEELEKQKKFKEDSENDWPEEVENYIKQHEDELTSVESVVEEEEEKVIEVIEAMDEKEEPQVVLLHESTSPEFYLTESEDIVMDMLDKLMSGLKLKSQVEIDKANIVKNIMHSIMNCVSVSEIVKEIIENLPFDVTPKQTSIIEKSAEKIQVVQSPDMSEMNILKYAKDLLEETLEEILSTKADPYDNLMKLLEELVSTVPKEFLLDDRSIDSVVDKVKIYIHIHEVVIDIWVEKVESIESPLKDDVIEFLNIILERVYGTGVDYFYIINKRKG</sequence>
<dbReference type="SMART" id="SM00320">
    <property type="entry name" value="WD40"/>
    <property type="match status" value="7"/>
</dbReference>
<dbReference type="PROSITE" id="PS50082">
    <property type="entry name" value="WD_REPEATS_2"/>
    <property type="match status" value="1"/>
</dbReference>
<comment type="subcellular location">
    <subcellularLocation>
        <location evidence="1">Cytoplasm</location>
        <location evidence="1">Cytoskeleton</location>
        <location evidence="1">Cilium axoneme</location>
    </subcellularLocation>
</comment>
<dbReference type="Pfam" id="PF00400">
    <property type="entry name" value="WD40"/>
    <property type="match status" value="1"/>
</dbReference>
<dbReference type="Proteomes" id="UP001153712">
    <property type="component" value="Chromosome 2"/>
</dbReference>
<feature type="region of interest" description="Disordered" evidence="10">
    <location>
        <begin position="1"/>
        <end position="183"/>
    </location>
</feature>
<feature type="compositionally biased region" description="Acidic residues" evidence="10">
    <location>
        <begin position="165"/>
        <end position="183"/>
    </location>
</feature>
<dbReference type="PROSITE" id="PS50294">
    <property type="entry name" value="WD_REPEATS_REGION"/>
    <property type="match status" value="1"/>
</dbReference>
<protein>
    <recommendedName>
        <fullName evidence="13">Cilia- and flagella-associated protein 44</fullName>
    </recommendedName>
</protein>
<evidence type="ECO:0000313" key="12">
    <source>
        <dbReference type="Proteomes" id="UP001153712"/>
    </source>
</evidence>
<dbReference type="GO" id="GO:0003341">
    <property type="term" value="P:cilium movement"/>
    <property type="evidence" value="ECO:0007669"/>
    <property type="project" value="UniProtKB-ARBA"/>
</dbReference>
<keyword evidence="4" id="KW-0677">Repeat</keyword>
<evidence type="ECO:0000256" key="6">
    <source>
        <dbReference type="ARBA" id="ARBA00023212"/>
    </source>
</evidence>
<evidence type="ECO:0000313" key="11">
    <source>
        <dbReference type="EMBL" id="CAG9858658.1"/>
    </source>
</evidence>
<feature type="compositionally biased region" description="Basic and acidic residues" evidence="10">
    <location>
        <begin position="141"/>
        <end position="164"/>
    </location>
</feature>
<dbReference type="InterPro" id="IPR015943">
    <property type="entry name" value="WD40/YVTN_repeat-like_dom_sf"/>
</dbReference>
<feature type="coiled-coil region" evidence="9">
    <location>
        <begin position="1862"/>
        <end position="1956"/>
    </location>
</feature>
<keyword evidence="12" id="KW-1185">Reference proteome</keyword>
<dbReference type="SUPFAM" id="SSF50978">
    <property type="entry name" value="WD40 repeat-like"/>
    <property type="match status" value="2"/>
</dbReference>
<keyword evidence="7" id="KW-0966">Cell projection</keyword>
<reference evidence="11" key="1">
    <citation type="submission" date="2022-01" db="EMBL/GenBank/DDBJ databases">
        <authorList>
            <person name="King R."/>
        </authorList>
    </citation>
    <scope>NUCLEOTIDE SEQUENCE</scope>
</reference>
<feature type="compositionally biased region" description="Basic and acidic residues" evidence="10">
    <location>
        <begin position="1"/>
        <end position="37"/>
    </location>
</feature>
<accession>A0A9N9TNC8</accession>
<evidence type="ECO:0000256" key="9">
    <source>
        <dbReference type="SAM" id="Coils"/>
    </source>
</evidence>
<feature type="coiled-coil region" evidence="9">
    <location>
        <begin position="989"/>
        <end position="1016"/>
    </location>
</feature>
<dbReference type="PANTHER" id="PTHR14885:SF3">
    <property type="entry name" value="CILIA- AND FLAGELLA-ASSOCIATED PROTEIN 44"/>
    <property type="match status" value="1"/>
</dbReference>
<feature type="compositionally biased region" description="Basic and acidic residues" evidence="10">
    <location>
        <begin position="61"/>
        <end position="73"/>
    </location>
</feature>
<dbReference type="InterPro" id="IPR001680">
    <property type="entry name" value="WD40_rpt"/>
</dbReference>
<feature type="compositionally biased region" description="Pro residues" evidence="10">
    <location>
        <begin position="46"/>
        <end position="55"/>
    </location>
</feature>
<evidence type="ECO:0000256" key="1">
    <source>
        <dbReference type="ARBA" id="ARBA00004430"/>
    </source>
</evidence>
<evidence type="ECO:0000256" key="3">
    <source>
        <dbReference type="ARBA" id="ARBA00022574"/>
    </source>
</evidence>
<evidence type="ECO:0000256" key="5">
    <source>
        <dbReference type="ARBA" id="ARBA00023054"/>
    </source>
</evidence>
<feature type="compositionally biased region" description="Acidic residues" evidence="10">
    <location>
        <begin position="101"/>
        <end position="140"/>
    </location>
</feature>
<gene>
    <name evidence="11" type="ORF">PHYEVI_LOCUS5047</name>
</gene>
<name>A0A9N9TNC8_PHYSR</name>
<keyword evidence="3 8" id="KW-0853">WD repeat</keyword>
<proteinExistence type="predicted"/>
<evidence type="ECO:0000256" key="2">
    <source>
        <dbReference type="ARBA" id="ARBA00022490"/>
    </source>
</evidence>
<evidence type="ECO:0000256" key="8">
    <source>
        <dbReference type="PROSITE-ProRule" id="PRU00221"/>
    </source>
</evidence>
<organism evidence="11 12">
    <name type="scientific">Phyllotreta striolata</name>
    <name type="common">Striped flea beetle</name>
    <name type="synonym">Crioceris striolata</name>
    <dbReference type="NCBI Taxonomy" id="444603"/>
    <lineage>
        <taxon>Eukaryota</taxon>
        <taxon>Metazoa</taxon>
        <taxon>Ecdysozoa</taxon>
        <taxon>Arthropoda</taxon>
        <taxon>Hexapoda</taxon>
        <taxon>Insecta</taxon>
        <taxon>Pterygota</taxon>
        <taxon>Neoptera</taxon>
        <taxon>Endopterygota</taxon>
        <taxon>Coleoptera</taxon>
        <taxon>Polyphaga</taxon>
        <taxon>Cucujiformia</taxon>
        <taxon>Chrysomeloidea</taxon>
        <taxon>Chrysomelidae</taxon>
        <taxon>Galerucinae</taxon>
        <taxon>Alticini</taxon>
        <taxon>Phyllotreta</taxon>
    </lineage>
</organism>
<feature type="repeat" description="WD" evidence="8">
    <location>
        <begin position="642"/>
        <end position="683"/>
    </location>
</feature>
<keyword evidence="5 9" id="KW-0175">Coiled coil</keyword>
<feature type="coiled-coil region" evidence="9">
    <location>
        <begin position="1598"/>
        <end position="1660"/>
    </location>
</feature>
<dbReference type="EMBL" id="OU900095">
    <property type="protein sequence ID" value="CAG9858658.1"/>
    <property type="molecule type" value="Genomic_DNA"/>
</dbReference>
<dbReference type="OrthoDB" id="1935234at2759"/>
<dbReference type="InterPro" id="IPR036322">
    <property type="entry name" value="WD40_repeat_dom_sf"/>
</dbReference>
<dbReference type="PANTHER" id="PTHR14885">
    <property type="entry name" value="CILIA- AND FLAGELLA-ASSOCIATED PROTEIN 43-RELATED"/>
    <property type="match status" value="1"/>
</dbReference>
<dbReference type="Gene3D" id="2.130.10.10">
    <property type="entry name" value="YVTN repeat-like/Quinoprotein amine dehydrogenase"/>
    <property type="match status" value="2"/>
</dbReference>
<evidence type="ECO:0000256" key="10">
    <source>
        <dbReference type="SAM" id="MobiDB-lite"/>
    </source>
</evidence>